<dbReference type="InterPro" id="IPR014756">
    <property type="entry name" value="Ig_E-set"/>
</dbReference>
<evidence type="ECO:0000256" key="1">
    <source>
        <dbReference type="ARBA" id="ARBA00009238"/>
    </source>
</evidence>
<dbReference type="RefSeq" id="XP_026550343.1">
    <property type="nucleotide sequence ID" value="XM_026694558.1"/>
</dbReference>
<dbReference type="KEGG" id="nss:113432410"/>
<feature type="non-terminal residue" evidence="5">
    <location>
        <position position="111"/>
    </location>
</feature>
<dbReference type="InterPro" id="IPR017868">
    <property type="entry name" value="Filamin/ABP280_repeat-like"/>
</dbReference>
<dbReference type="PANTHER" id="PTHR38537:SF8">
    <property type="entry name" value="FILAMIN-A"/>
    <property type="match status" value="1"/>
</dbReference>
<dbReference type="InterPro" id="IPR044801">
    <property type="entry name" value="Filamin"/>
</dbReference>
<dbReference type="InterPro" id="IPR001298">
    <property type="entry name" value="Filamin/ABP280_rpt"/>
</dbReference>
<dbReference type="GO" id="GO:0051015">
    <property type="term" value="F:actin filament binding"/>
    <property type="evidence" value="ECO:0007669"/>
    <property type="project" value="InterPro"/>
</dbReference>
<evidence type="ECO:0000313" key="5">
    <source>
        <dbReference type="RefSeq" id="XP_026550343.1"/>
    </source>
</evidence>
<proteinExistence type="inferred from homology"/>
<evidence type="ECO:0000313" key="4">
    <source>
        <dbReference type="Proteomes" id="UP000504612"/>
    </source>
</evidence>
<dbReference type="GO" id="GO:0030036">
    <property type="term" value="P:actin cytoskeleton organization"/>
    <property type="evidence" value="ECO:0007669"/>
    <property type="project" value="InterPro"/>
</dbReference>
<protein>
    <submittedName>
        <fullName evidence="5">Filamin-C-like</fullName>
    </submittedName>
</protein>
<evidence type="ECO:0000256" key="3">
    <source>
        <dbReference type="PROSITE-ProRule" id="PRU00087"/>
    </source>
</evidence>
<feature type="repeat" description="Filamin" evidence="3">
    <location>
        <begin position="1"/>
        <end position="80"/>
    </location>
</feature>
<dbReference type="Gene3D" id="2.60.40.10">
    <property type="entry name" value="Immunoglobulins"/>
    <property type="match status" value="2"/>
</dbReference>
<dbReference type="PANTHER" id="PTHR38537">
    <property type="entry name" value="JITTERBUG, ISOFORM N"/>
    <property type="match status" value="1"/>
</dbReference>
<dbReference type="SUPFAM" id="SSF81296">
    <property type="entry name" value="E set domains"/>
    <property type="match status" value="1"/>
</dbReference>
<dbReference type="FunFam" id="2.60.40.10:FF:000115">
    <property type="entry name" value="filamin-C isoform X1"/>
    <property type="match status" value="1"/>
</dbReference>
<feature type="non-terminal residue" evidence="5">
    <location>
        <position position="1"/>
    </location>
</feature>
<name>A0A6J1WBN7_9SAUR</name>
<dbReference type="AlphaFoldDB" id="A0A6J1WBN7"/>
<sequence>VLREVTTDFTVDARSLTQTGGTHIQVRVINPSGAKTDTYITDNGDGTYRVQYTPFEDGMHLVEVTYDDVPVPKSPFRVGVTEGCDPSRVRAYGPGLEGGLVNKSNRFTVKT</sequence>
<accession>A0A6J1WBN7</accession>
<dbReference type="Proteomes" id="UP000504612">
    <property type="component" value="Unplaced"/>
</dbReference>
<dbReference type="PROSITE" id="PS50194">
    <property type="entry name" value="FILAMIN_REPEAT"/>
    <property type="match status" value="2"/>
</dbReference>
<evidence type="ECO:0000256" key="2">
    <source>
        <dbReference type="ARBA" id="ARBA00022737"/>
    </source>
</evidence>
<dbReference type="InterPro" id="IPR013783">
    <property type="entry name" value="Ig-like_fold"/>
</dbReference>
<feature type="repeat" description="Filamin" evidence="3">
    <location>
        <begin position="81"/>
        <end position="111"/>
    </location>
</feature>
<reference evidence="5" key="1">
    <citation type="submission" date="2025-08" db="UniProtKB">
        <authorList>
            <consortium name="RefSeq"/>
        </authorList>
    </citation>
    <scope>IDENTIFICATION</scope>
</reference>
<dbReference type="GeneID" id="113432410"/>
<keyword evidence="2" id="KW-0677">Repeat</keyword>
<dbReference type="Pfam" id="PF00630">
    <property type="entry name" value="Filamin"/>
    <property type="match status" value="1"/>
</dbReference>
<gene>
    <name evidence="5" type="primary">LOC113432410</name>
</gene>
<keyword evidence="4" id="KW-1185">Reference proteome</keyword>
<organism evidence="4 5">
    <name type="scientific">Notechis scutatus</name>
    <name type="common">mainland tiger snake</name>
    <dbReference type="NCBI Taxonomy" id="8663"/>
    <lineage>
        <taxon>Eukaryota</taxon>
        <taxon>Metazoa</taxon>
        <taxon>Chordata</taxon>
        <taxon>Craniata</taxon>
        <taxon>Vertebrata</taxon>
        <taxon>Euteleostomi</taxon>
        <taxon>Lepidosauria</taxon>
        <taxon>Squamata</taxon>
        <taxon>Bifurcata</taxon>
        <taxon>Unidentata</taxon>
        <taxon>Episquamata</taxon>
        <taxon>Toxicofera</taxon>
        <taxon>Serpentes</taxon>
        <taxon>Colubroidea</taxon>
        <taxon>Elapidae</taxon>
        <taxon>Hydrophiinae</taxon>
        <taxon>Notechis</taxon>
    </lineage>
</organism>
<dbReference type="SMART" id="SM00557">
    <property type="entry name" value="IG_FLMN"/>
    <property type="match status" value="1"/>
</dbReference>
<comment type="similarity">
    <text evidence="1">Belongs to the filamin family.</text>
</comment>